<dbReference type="EMBL" id="VFOL01000001">
    <property type="protein sequence ID" value="TQL38700.1"/>
    <property type="molecule type" value="Genomic_DNA"/>
</dbReference>
<reference evidence="3 4" key="1">
    <citation type="submission" date="2019-06" db="EMBL/GenBank/DDBJ databases">
        <title>Sequencing the genomes of 1000 actinobacteria strains.</title>
        <authorList>
            <person name="Klenk H.-P."/>
        </authorList>
    </citation>
    <scope>NUCLEOTIDE SEQUENCE [LARGE SCALE GENOMIC DNA]</scope>
    <source>
        <strain evidence="3 4">DSM 44819</strain>
    </source>
</reference>
<dbReference type="AlphaFoldDB" id="A0A542XS66"/>
<dbReference type="RefSeq" id="WP_142116584.1">
    <property type="nucleotide sequence ID" value="NZ_BOQM01000027.1"/>
</dbReference>
<dbReference type="Proteomes" id="UP000677457">
    <property type="component" value="Unassembled WGS sequence"/>
</dbReference>
<dbReference type="GeneID" id="93773076"/>
<evidence type="ECO:0000313" key="3">
    <source>
        <dbReference type="EMBL" id="TQL38700.1"/>
    </source>
</evidence>
<dbReference type="InterPro" id="IPR036162">
    <property type="entry name" value="Resolvase-like_N_sf"/>
</dbReference>
<evidence type="ECO:0000259" key="1">
    <source>
        <dbReference type="Pfam" id="PF00239"/>
    </source>
</evidence>
<evidence type="ECO:0000313" key="2">
    <source>
        <dbReference type="EMBL" id="GIM86732.1"/>
    </source>
</evidence>
<dbReference type="Proteomes" id="UP000315983">
    <property type="component" value="Unassembled WGS sequence"/>
</dbReference>
<organism evidence="3 4">
    <name type="scientific">Salinispora arenicola</name>
    <dbReference type="NCBI Taxonomy" id="168697"/>
    <lineage>
        <taxon>Bacteria</taxon>
        <taxon>Bacillati</taxon>
        <taxon>Actinomycetota</taxon>
        <taxon>Actinomycetes</taxon>
        <taxon>Micromonosporales</taxon>
        <taxon>Micromonosporaceae</taxon>
        <taxon>Salinispora</taxon>
    </lineage>
</organism>
<proteinExistence type="predicted"/>
<comment type="caution">
    <text evidence="3">The sequence shown here is derived from an EMBL/GenBank/DDBJ whole genome shotgun (WGS) entry which is preliminary data.</text>
</comment>
<evidence type="ECO:0000313" key="5">
    <source>
        <dbReference type="Proteomes" id="UP000677457"/>
    </source>
</evidence>
<feature type="domain" description="Resolvase/invertase-type recombinase catalytic" evidence="1">
    <location>
        <begin position="48"/>
        <end position="144"/>
    </location>
</feature>
<protein>
    <submittedName>
        <fullName evidence="3">Resolvase-like protein</fullName>
    </submittedName>
</protein>
<dbReference type="Pfam" id="PF00239">
    <property type="entry name" value="Resolvase"/>
    <property type="match status" value="1"/>
</dbReference>
<dbReference type="GO" id="GO:0003677">
    <property type="term" value="F:DNA binding"/>
    <property type="evidence" value="ECO:0007669"/>
    <property type="project" value="InterPro"/>
</dbReference>
<dbReference type="EMBL" id="BOQM01000027">
    <property type="protein sequence ID" value="GIM86732.1"/>
    <property type="molecule type" value="Genomic_DNA"/>
</dbReference>
<keyword evidence="5" id="KW-1185">Reference proteome</keyword>
<dbReference type="InterPro" id="IPR006119">
    <property type="entry name" value="Resolv_N"/>
</dbReference>
<reference evidence="2 5" key="2">
    <citation type="submission" date="2021-03" db="EMBL/GenBank/DDBJ databases">
        <title>Whole genome shotgun sequence of Salinispora arenicola NBRC 105043.</title>
        <authorList>
            <person name="Komaki H."/>
            <person name="Tamura T."/>
        </authorList>
    </citation>
    <scope>NUCLEOTIDE SEQUENCE [LARGE SCALE GENOMIC DNA]</scope>
    <source>
        <strain evidence="2 5">NBRC 105043</strain>
    </source>
</reference>
<dbReference type="SUPFAM" id="SSF53041">
    <property type="entry name" value="Resolvase-like"/>
    <property type="match status" value="1"/>
</dbReference>
<name>A0A542XS66_SALAC</name>
<dbReference type="Gene3D" id="3.40.50.1390">
    <property type="entry name" value="Resolvase, N-terminal catalytic domain"/>
    <property type="match status" value="1"/>
</dbReference>
<accession>A0A542XS66</accession>
<dbReference type="GO" id="GO:0000150">
    <property type="term" value="F:DNA strand exchange activity"/>
    <property type="evidence" value="ECO:0007669"/>
    <property type="project" value="InterPro"/>
</dbReference>
<sequence length="204" mass="22015">MTIDYLDPWVGGGDDQPGFLGQFPGHGPTPTRWGADLQQCGHLLQGALDRAGFRRLAGYVRPRDTLTVSELYRLCRDLADILAVRGWCQQHQVKLHVLAGSLLGITDLAATDTTTTMLVSVGQFQRDLQHELTREGLAVAWVEGSTSGGLPRLVQLGVTNQIRQAYRTGASIAALAREHGVSRGAIRTAVADLLPDQPHPPAPP</sequence>
<gene>
    <name evidence="3" type="ORF">FB564_3906</name>
    <name evidence="2" type="ORF">Sar04_34680</name>
</gene>
<evidence type="ECO:0000313" key="4">
    <source>
        <dbReference type="Proteomes" id="UP000315983"/>
    </source>
</evidence>